<evidence type="ECO:0000256" key="1">
    <source>
        <dbReference type="ARBA" id="ARBA00000073"/>
    </source>
</evidence>
<dbReference type="CDD" id="cd02869">
    <property type="entry name" value="PseudoU_synth_RluA_like"/>
    <property type="match status" value="1"/>
</dbReference>
<gene>
    <name evidence="7" type="ORF">GCM10007425_20230</name>
</gene>
<dbReference type="Gene3D" id="3.30.2350.10">
    <property type="entry name" value="Pseudouridine synthase"/>
    <property type="match status" value="1"/>
</dbReference>
<reference evidence="7" key="1">
    <citation type="journal article" date="2014" name="Int. J. Syst. Evol. Microbiol.">
        <title>Complete genome sequence of Corynebacterium casei LMG S-19264T (=DSM 44701T), isolated from a smear-ripened cheese.</title>
        <authorList>
            <consortium name="US DOE Joint Genome Institute (JGI-PGF)"/>
            <person name="Walter F."/>
            <person name="Albersmeier A."/>
            <person name="Kalinowski J."/>
            <person name="Ruckert C."/>
        </authorList>
    </citation>
    <scope>NUCLEOTIDE SEQUENCE</scope>
    <source>
        <strain evidence="7">CGMCC 1.15760</strain>
    </source>
</reference>
<keyword evidence="8" id="KW-1185">Reference proteome</keyword>
<sequence length="218" mass="24700">MILYEDNHLLVVQKPVNVPVQADESGDEDLLTLLKQDIKVRYNKPGNVYLGLVHRLDRPVGGAMVFAKTSKAASRLSDTLRKHEMERVYLAVVRGKPEAKGQLVHHLYKDQAKNKVFVVPAHDKRGKKAILHYERVATSGDLSLIKVQLETGRSHQIRVQFSTMGWPLYGDQKYGQHVNQKGQQIALWSTTIAFPHPTTKEQLSFQCAPPQTLPWSLF</sequence>
<dbReference type="InterPro" id="IPR050188">
    <property type="entry name" value="RluA_PseudoU_synthase"/>
</dbReference>
<dbReference type="GO" id="GO:0001522">
    <property type="term" value="P:pseudouridine synthesis"/>
    <property type="evidence" value="ECO:0007669"/>
    <property type="project" value="InterPro"/>
</dbReference>
<keyword evidence="3" id="KW-0413">Isomerase</keyword>
<accession>A0A917G7E5</accession>
<protein>
    <recommendedName>
        <fullName evidence="4">RNA pseudouridylate synthase</fullName>
    </recommendedName>
    <alternativeName>
        <fullName evidence="5">RNA-uridine isomerase</fullName>
    </alternativeName>
</protein>
<dbReference type="PANTHER" id="PTHR21600">
    <property type="entry name" value="MITOCHONDRIAL RNA PSEUDOURIDINE SYNTHASE"/>
    <property type="match status" value="1"/>
</dbReference>
<evidence type="ECO:0000256" key="5">
    <source>
        <dbReference type="ARBA" id="ARBA00033164"/>
    </source>
</evidence>
<dbReference type="GO" id="GO:0009982">
    <property type="term" value="F:pseudouridine synthase activity"/>
    <property type="evidence" value="ECO:0007669"/>
    <property type="project" value="InterPro"/>
</dbReference>
<organism evidence="7 8">
    <name type="scientific">Lysinibacillus alkalisoli</name>
    <dbReference type="NCBI Taxonomy" id="1911548"/>
    <lineage>
        <taxon>Bacteria</taxon>
        <taxon>Bacillati</taxon>
        <taxon>Bacillota</taxon>
        <taxon>Bacilli</taxon>
        <taxon>Bacillales</taxon>
        <taxon>Bacillaceae</taxon>
        <taxon>Lysinibacillus</taxon>
    </lineage>
</organism>
<evidence type="ECO:0000256" key="3">
    <source>
        <dbReference type="ARBA" id="ARBA00023235"/>
    </source>
</evidence>
<evidence type="ECO:0000313" key="7">
    <source>
        <dbReference type="EMBL" id="GGG25562.1"/>
    </source>
</evidence>
<evidence type="ECO:0000256" key="2">
    <source>
        <dbReference type="ARBA" id="ARBA00010876"/>
    </source>
</evidence>
<comment type="catalytic activity">
    <reaction evidence="1">
        <text>a uridine in RNA = a pseudouridine in RNA</text>
        <dbReference type="Rhea" id="RHEA:48348"/>
        <dbReference type="Rhea" id="RHEA-COMP:12068"/>
        <dbReference type="Rhea" id="RHEA-COMP:12069"/>
        <dbReference type="ChEBI" id="CHEBI:65314"/>
        <dbReference type="ChEBI" id="CHEBI:65315"/>
    </reaction>
</comment>
<dbReference type="RefSeq" id="WP_188614932.1">
    <property type="nucleotide sequence ID" value="NZ_BMJT01000006.1"/>
</dbReference>
<dbReference type="InterPro" id="IPR006145">
    <property type="entry name" value="PsdUridine_synth_RsuA/RluA"/>
</dbReference>
<evidence type="ECO:0000313" key="8">
    <source>
        <dbReference type="Proteomes" id="UP000616608"/>
    </source>
</evidence>
<dbReference type="Pfam" id="PF00849">
    <property type="entry name" value="PseudoU_synth_2"/>
    <property type="match status" value="1"/>
</dbReference>
<dbReference type="EMBL" id="BMJT01000006">
    <property type="protein sequence ID" value="GGG25562.1"/>
    <property type="molecule type" value="Genomic_DNA"/>
</dbReference>
<dbReference type="GO" id="GO:0003723">
    <property type="term" value="F:RNA binding"/>
    <property type="evidence" value="ECO:0007669"/>
    <property type="project" value="InterPro"/>
</dbReference>
<dbReference type="GO" id="GO:0140098">
    <property type="term" value="F:catalytic activity, acting on RNA"/>
    <property type="evidence" value="ECO:0007669"/>
    <property type="project" value="UniProtKB-ARBA"/>
</dbReference>
<evidence type="ECO:0000256" key="4">
    <source>
        <dbReference type="ARBA" id="ARBA00031870"/>
    </source>
</evidence>
<evidence type="ECO:0000259" key="6">
    <source>
        <dbReference type="Pfam" id="PF00849"/>
    </source>
</evidence>
<dbReference type="InterPro" id="IPR020103">
    <property type="entry name" value="PsdUridine_synth_cat_dom_sf"/>
</dbReference>
<comment type="similarity">
    <text evidence="2">Belongs to the pseudouridine synthase RluA family.</text>
</comment>
<dbReference type="AlphaFoldDB" id="A0A917G7E5"/>
<dbReference type="Proteomes" id="UP000616608">
    <property type="component" value="Unassembled WGS sequence"/>
</dbReference>
<feature type="domain" description="Pseudouridine synthase RsuA/RluA-like" evidence="6">
    <location>
        <begin position="8"/>
        <end position="162"/>
    </location>
</feature>
<name>A0A917G7E5_9BACI</name>
<comment type="caution">
    <text evidence="7">The sequence shown here is derived from an EMBL/GenBank/DDBJ whole genome shotgun (WGS) entry which is preliminary data.</text>
</comment>
<dbReference type="SUPFAM" id="SSF55120">
    <property type="entry name" value="Pseudouridine synthase"/>
    <property type="match status" value="1"/>
</dbReference>
<reference evidence="7" key="2">
    <citation type="submission" date="2020-09" db="EMBL/GenBank/DDBJ databases">
        <authorList>
            <person name="Sun Q."/>
            <person name="Zhou Y."/>
        </authorList>
    </citation>
    <scope>NUCLEOTIDE SEQUENCE</scope>
    <source>
        <strain evidence="7">CGMCC 1.15760</strain>
    </source>
</reference>
<proteinExistence type="inferred from homology"/>
<dbReference type="PANTHER" id="PTHR21600:SF83">
    <property type="entry name" value="PSEUDOURIDYLATE SYNTHASE RPUSD4, MITOCHONDRIAL"/>
    <property type="match status" value="1"/>
</dbReference>
<dbReference type="GO" id="GO:0006396">
    <property type="term" value="P:RNA processing"/>
    <property type="evidence" value="ECO:0007669"/>
    <property type="project" value="UniProtKB-ARBA"/>
</dbReference>